<reference evidence="1 2" key="1">
    <citation type="submission" date="2019-07" db="EMBL/GenBank/DDBJ databases">
        <title>Genome assembly of Bacillus simplex strain GGC-P6A.</title>
        <authorList>
            <person name="Jennings M.E."/>
            <person name="Barton H.A."/>
        </authorList>
    </citation>
    <scope>NUCLEOTIDE SEQUENCE [LARGE SCALE GENOMIC DNA]</scope>
    <source>
        <strain evidence="1 2">GGC-P6A</strain>
    </source>
</reference>
<dbReference type="AlphaFoldDB" id="A0A8B5XU57"/>
<sequence>MEKVLNPAYIERFRDLMNYGNYGYKTFSNLNGKDDWALICSHMDWIEAWVNEIEDIKTNGNDKYRDTINIAQFILGIDTIVTATKRTLEYFNINHFNILNSKTIFTKEHFTDNTDLDYFKKIRSTCAIHPTDIQAGKGKKFYAGWVVNDMFVGPDFNIFVYHDKTGHEDICLDVKKNELILFAKVWYEKFVDLNLHLEKVVPI</sequence>
<evidence type="ECO:0000313" key="2">
    <source>
        <dbReference type="Proteomes" id="UP000317770"/>
    </source>
</evidence>
<accession>A0A8B5XU57</accession>
<evidence type="ECO:0000313" key="1">
    <source>
        <dbReference type="EMBL" id="TVX77810.1"/>
    </source>
</evidence>
<organism evidence="1 2">
    <name type="scientific">Peribacillus simplex</name>
    <dbReference type="NCBI Taxonomy" id="1478"/>
    <lineage>
        <taxon>Bacteria</taxon>
        <taxon>Bacillati</taxon>
        <taxon>Bacillota</taxon>
        <taxon>Bacilli</taxon>
        <taxon>Bacillales</taxon>
        <taxon>Bacillaceae</taxon>
        <taxon>Peribacillus</taxon>
    </lineage>
</organism>
<dbReference type="RefSeq" id="WP_144480351.1">
    <property type="nucleotide sequence ID" value="NZ_VNKI01000011.1"/>
</dbReference>
<dbReference type="EMBL" id="VNKI01000011">
    <property type="protein sequence ID" value="TVX77810.1"/>
    <property type="molecule type" value="Genomic_DNA"/>
</dbReference>
<protein>
    <submittedName>
        <fullName evidence="1">Uncharacterized protein</fullName>
    </submittedName>
</protein>
<name>A0A8B5XU57_9BACI</name>
<dbReference type="Proteomes" id="UP000317770">
    <property type="component" value="Unassembled WGS sequence"/>
</dbReference>
<proteinExistence type="predicted"/>
<comment type="caution">
    <text evidence="1">The sequence shown here is derived from an EMBL/GenBank/DDBJ whole genome shotgun (WGS) entry which is preliminary data.</text>
</comment>
<gene>
    <name evidence="1" type="ORF">FQP34_22010</name>
</gene>